<protein>
    <recommendedName>
        <fullName evidence="3">DUF4868 domain-containing protein</fullName>
    </recommendedName>
</protein>
<proteinExistence type="predicted"/>
<evidence type="ECO:0000313" key="1">
    <source>
        <dbReference type="EMBL" id="GET44894.1"/>
    </source>
</evidence>
<comment type="caution">
    <text evidence="1">The sequence shown here is derived from an EMBL/GenBank/DDBJ whole genome shotgun (WGS) entry which is preliminary data.</text>
</comment>
<dbReference type="RefSeq" id="WP_155283599.1">
    <property type="nucleotide sequence ID" value="NZ_BLBC01000004.1"/>
</dbReference>
<evidence type="ECO:0000313" key="2">
    <source>
        <dbReference type="Proteomes" id="UP000398217"/>
    </source>
</evidence>
<dbReference type="Proteomes" id="UP000398217">
    <property type="component" value="Unassembled WGS sequence"/>
</dbReference>
<dbReference type="OrthoDB" id="1235465at2"/>
<evidence type="ECO:0008006" key="3">
    <source>
        <dbReference type="Google" id="ProtNLM"/>
    </source>
</evidence>
<name>A0A5M4B5M7_9FLAO</name>
<reference evidence="2" key="1">
    <citation type="journal article" date="2020" name="Int. J. Syst. Evol. Microbiol.">
        <title>Capnocytophaga felis sp. nov. isolated from the feline oral cavity.</title>
        <authorList>
            <person name="Suzuki M."/>
            <person name="Umeda K."/>
            <person name="Kimura M."/>
            <person name="Imaoka K."/>
            <person name="Morikawa S."/>
            <person name="Maeda K."/>
        </authorList>
    </citation>
    <scope>NUCLEOTIDE SEQUENCE [LARGE SCALE GENOMIC DNA]</scope>
    <source>
        <strain evidence="2">KC07070</strain>
    </source>
</reference>
<dbReference type="AlphaFoldDB" id="A0A5M4B5M7"/>
<accession>A0A5M4B5M7</accession>
<sequence>MSNICNFFALLDNGAVKKIDLTQDITGDIRDVFIGNSTKIKTQETEEILFDGNYRIDEDEVLYVELQLSDELGEANTNSIGLDDLDLSNDKIKSLFWIENDVYYFQNFDKRKLLTNKHLLFFDGNTYNKFSENALIVENMVNAIYENGKFYFKSYANANKIISLMDFFQEASEVMIEEFANNSLLSVDKDWLKQSTSPIKKQITLIQKSGLLQTVTIKKITSSAKKFNFEGIEIENDKIKLPNDKKKCKDILCFLNEQYYIGLITGKKFRTNSKREI</sequence>
<keyword evidence="2" id="KW-1185">Reference proteome</keyword>
<dbReference type="EMBL" id="BLBC01000004">
    <property type="protein sequence ID" value="GET44894.1"/>
    <property type="molecule type" value="Genomic_DNA"/>
</dbReference>
<gene>
    <name evidence="1" type="ORF">RCZ01_01960</name>
</gene>
<organism evidence="1 2">
    <name type="scientific">Capnocytophaga felis</name>
    <dbReference type="NCBI Taxonomy" id="2267611"/>
    <lineage>
        <taxon>Bacteria</taxon>
        <taxon>Pseudomonadati</taxon>
        <taxon>Bacteroidota</taxon>
        <taxon>Flavobacteriia</taxon>
        <taxon>Flavobacteriales</taxon>
        <taxon>Flavobacteriaceae</taxon>
        <taxon>Capnocytophaga</taxon>
    </lineage>
</organism>